<reference evidence="1 3" key="1">
    <citation type="journal article" date="2014" name="BMC Genomics">
        <title>Genome sequence of Anopheles sinensis provides insight into genetics basis of mosquito competence for malaria parasites.</title>
        <authorList>
            <person name="Zhou D."/>
            <person name="Zhang D."/>
            <person name="Ding G."/>
            <person name="Shi L."/>
            <person name="Hou Q."/>
            <person name="Ye Y."/>
            <person name="Xu Y."/>
            <person name="Zhou H."/>
            <person name="Xiong C."/>
            <person name="Li S."/>
            <person name="Yu J."/>
            <person name="Hong S."/>
            <person name="Yu X."/>
            <person name="Zou P."/>
            <person name="Chen C."/>
            <person name="Chang X."/>
            <person name="Wang W."/>
            <person name="Lv Y."/>
            <person name="Sun Y."/>
            <person name="Ma L."/>
            <person name="Shen B."/>
            <person name="Zhu C."/>
        </authorList>
    </citation>
    <scope>NUCLEOTIDE SEQUENCE [LARGE SCALE GENOMIC DNA]</scope>
</reference>
<protein>
    <submittedName>
        <fullName evidence="1 2">Uncharacterized protein</fullName>
    </submittedName>
</protein>
<name>A0A084WK41_ANOSI</name>
<dbReference type="AlphaFoldDB" id="A0A084WK41"/>
<keyword evidence="3" id="KW-1185">Reference proteome</keyword>
<proteinExistence type="predicted"/>
<evidence type="ECO:0000313" key="3">
    <source>
        <dbReference type="Proteomes" id="UP000030765"/>
    </source>
</evidence>
<dbReference type="EMBL" id="ATLV01024093">
    <property type="status" value="NOT_ANNOTATED_CDS"/>
    <property type="molecule type" value="Genomic_DNA"/>
</dbReference>
<dbReference type="EMBL" id="KE525349">
    <property type="protein sequence ID" value="KFB50585.1"/>
    <property type="molecule type" value="Genomic_DNA"/>
</dbReference>
<gene>
    <name evidence="1" type="ORF">ZHAS_00018902</name>
</gene>
<evidence type="ECO:0000313" key="2">
    <source>
        <dbReference type="EnsemblMetazoa" id="ASIC018902-PA"/>
    </source>
</evidence>
<reference evidence="2" key="2">
    <citation type="submission" date="2020-05" db="UniProtKB">
        <authorList>
            <consortium name="EnsemblMetazoa"/>
        </authorList>
    </citation>
    <scope>IDENTIFICATION</scope>
</reference>
<dbReference type="VEuPathDB" id="VectorBase:ASIC018902"/>
<evidence type="ECO:0000313" key="1">
    <source>
        <dbReference type="EMBL" id="KFB50585.1"/>
    </source>
</evidence>
<dbReference type="EnsemblMetazoa" id="ASIC018902-RA">
    <property type="protein sequence ID" value="ASIC018902-PA"/>
    <property type="gene ID" value="ASIC018902"/>
</dbReference>
<organism evidence="1">
    <name type="scientific">Anopheles sinensis</name>
    <name type="common">Mosquito</name>
    <dbReference type="NCBI Taxonomy" id="74873"/>
    <lineage>
        <taxon>Eukaryota</taxon>
        <taxon>Metazoa</taxon>
        <taxon>Ecdysozoa</taxon>
        <taxon>Arthropoda</taxon>
        <taxon>Hexapoda</taxon>
        <taxon>Insecta</taxon>
        <taxon>Pterygota</taxon>
        <taxon>Neoptera</taxon>
        <taxon>Endopterygota</taxon>
        <taxon>Diptera</taxon>
        <taxon>Nematocera</taxon>
        <taxon>Culicoidea</taxon>
        <taxon>Culicidae</taxon>
        <taxon>Anophelinae</taxon>
        <taxon>Anopheles</taxon>
    </lineage>
</organism>
<sequence length="50" mass="5848">MSAFILLNMSGGVEKAAMRPKRKWCELNENGEIERHWIINVMKTDGRRTE</sequence>
<dbReference type="Proteomes" id="UP000030765">
    <property type="component" value="Unassembled WGS sequence"/>
</dbReference>
<accession>A0A084WK41</accession>